<name>A0A6S6T205_9GAMM</name>
<gene>
    <name evidence="2" type="ORF">HELGO_WM34826</name>
</gene>
<dbReference type="InterPro" id="IPR010502">
    <property type="entry name" value="Carb-bd_dom_fam9"/>
</dbReference>
<dbReference type="Pfam" id="PF06452">
    <property type="entry name" value="CBM9_1"/>
    <property type="match status" value="1"/>
</dbReference>
<proteinExistence type="predicted"/>
<evidence type="ECO:0000259" key="1">
    <source>
        <dbReference type="Pfam" id="PF06452"/>
    </source>
</evidence>
<dbReference type="SUPFAM" id="SSF49344">
    <property type="entry name" value="CBD9-like"/>
    <property type="match status" value="1"/>
</dbReference>
<evidence type="ECO:0000313" key="2">
    <source>
        <dbReference type="EMBL" id="CAA6813352.1"/>
    </source>
</evidence>
<dbReference type="GO" id="GO:0004553">
    <property type="term" value="F:hydrolase activity, hydrolyzing O-glycosyl compounds"/>
    <property type="evidence" value="ECO:0007669"/>
    <property type="project" value="InterPro"/>
</dbReference>
<sequence length="203" mass="23434">MIALKQPPRENYVFGRRAVSNHATSHQNPLGGASTYQLRKIISGQINGEQDLAAIWQSSWDRNHLYLRIAVRDDVLKRDSQHNWEDDSIEIFLDGDASKHSRYDRQNDFHMLYRWRDKRLSLGKYSMPIGVAHKTQHIHGHYVLDLSIPWAVMNIRPRTGHRIGLDVHVNDDDDGGKREGKLAWYGTDEAYRNPSVLGEVVLN</sequence>
<dbReference type="EMBL" id="CACVAT010000205">
    <property type="protein sequence ID" value="CAA6813352.1"/>
    <property type="molecule type" value="Genomic_DNA"/>
</dbReference>
<reference evidence="2" key="1">
    <citation type="submission" date="2020-01" db="EMBL/GenBank/DDBJ databases">
        <authorList>
            <person name="Meier V. D."/>
            <person name="Meier V D."/>
        </authorList>
    </citation>
    <scope>NUCLEOTIDE SEQUENCE</scope>
    <source>
        <strain evidence="2">HLG_WM_MAG_09</strain>
    </source>
</reference>
<feature type="domain" description="Carbohydrate-binding" evidence="1">
    <location>
        <begin position="33"/>
        <end position="203"/>
    </location>
</feature>
<accession>A0A6S6T205</accession>
<dbReference type="Gene3D" id="2.60.40.1190">
    <property type="match status" value="1"/>
</dbReference>
<dbReference type="GO" id="GO:0030246">
    <property type="term" value="F:carbohydrate binding"/>
    <property type="evidence" value="ECO:0007669"/>
    <property type="project" value="InterPro"/>
</dbReference>
<dbReference type="GO" id="GO:0016052">
    <property type="term" value="P:carbohydrate catabolic process"/>
    <property type="evidence" value="ECO:0007669"/>
    <property type="project" value="InterPro"/>
</dbReference>
<dbReference type="AlphaFoldDB" id="A0A6S6T205"/>
<organism evidence="2">
    <name type="scientific">uncultured Thiotrichaceae bacterium</name>
    <dbReference type="NCBI Taxonomy" id="298394"/>
    <lineage>
        <taxon>Bacteria</taxon>
        <taxon>Pseudomonadati</taxon>
        <taxon>Pseudomonadota</taxon>
        <taxon>Gammaproteobacteria</taxon>
        <taxon>Thiotrichales</taxon>
        <taxon>Thiotrichaceae</taxon>
        <taxon>environmental samples</taxon>
    </lineage>
</organism>
<protein>
    <recommendedName>
        <fullName evidence="1">Carbohydrate-binding domain-containing protein</fullName>
    </recommendedName>
</protein>